<dbReference type="PANTHER" id="PTHR30137:SF8">
    <property type="entry name" value="BLR5498 PROTEIN"/>
    <property type="match status" value="1"/>
</dbReference>
<accession>A0A061AA83</accession>
<dbReference type="GO" id="GO:0004497">
    <property type="term" value="F:monooxygenase activity"/>
    <property type="evidence" value="ECO:0007669"/>
    <property type="project" value="UniProtKB-KW"/>
</dbReference>
<dbReference type="PATRIC" id="fig|35623.3.peg.665"/>
<dbReference type="SUPFAM" id="SSF51679">
    <property type="entry name" value="Bacterial luciferase-like"/>
    <property type="match status" value="1"/>
</dbReference>
<dbReference type="EMBL" id="LK028559">
    <property type="protein sequence ID" value="CDR30738.1"/>
    <property type="molecule type" value="Genomic_DNA"/>
</dbReference>
<dbReference type="InParanoid" id="A0A061AA83"/>
<dbReference type="AlphaFoldDB" id="A0A061AA83"/>
<dbReference type="InterPro" id="IPR011251">
    <property type="entry name" value="Luciferase-like_dom"/>
</dbReference>
<dbReference type="Proteomes" id="UP000032434">
    <property type="component" value="Chromosome 1"/>
</dbReference>
<evidence type="ECO:0000256" key="2">
    <source>
        <dbReference type="ARBA" id="ARBA00023033"/>
    </source>
</evidence>
<dbReference type="GO" id="GO:0005829">
    <property type="term" value="C:cytosol"/>
    <property type="evidence" value="ECO:0007669"/>
    <property type="project" value="TreeGrafter"/>
</dbReference>
<evidence type="ECO:0000259" key="3">
    <source>
        <dbReference type="Pfam" id="PF00296"/>
    </source>
</evidence>
<gene>
    <name evidence="4" type="ORF">Aocu_06650</name>
</gene>
<reference evidence="5" key="1">
    <citation type="submission" date="2014-05" db="EMBL/GenBank/DDBJ databases">
        <authorList>
            <person name="Kube M."/>
        </authorList>
    </citation>
    <scope>NUCLEOTIDE SEQUENCE [LARGE SCALE GENOMIC DNA]</scope>
</reference>
<dbReference type="Pfam" id="PF00296">
    <property type="entry name" value="Bac_luciferase"/>
    <property type="match status" value="1"/>
</dbReference>
<evidence type="ECO:0000313" key="5">
    <source>
        <dbReference type="Proteomes" id="UP000032434"/>
    </source>
</evidence>
<keyword evidence="5" id="KW-1185">Reference proteome</keyword>
<dbReference type="InterPro" id="IPR036661">
    <property type="entry name" value="Luciferase-like_sf"/>
</dbReference>
<sequence length="346" mass="39153">MNKITFGITTFLESGVDADSGQISHFERINHAIEEIVKADEVGIDFYGIGEHHRSDYAATNPEMILASAAKLTKNIMLGSAVTVLSSEDPIRVYEAFSTLDNLSKGRAHIMAGRGSFIESFPLFGYDLEDYDDLFTEKLNQLIHINQHEVSHWKKTKHTVALNDITIYPRSYRKELSMSIAVGGSQQSVVRAAKLGLPMILAIIGGDPIRFKPFVDLYKYFYIASGHDESKMEIGVHAHGLITDQDESEFFERYFKSHHAYFKKIGSERGWSETTKSMYYHNIEHGPLFIGNAKRVTDKIERVMKSLGINKFLLHAPGAYMPHEDVMKSLELYGLEVIPKLKERLS</sequence>
<proteinExistence type="predicted"/>
<evidence type="ECO:0000256" key="1">
    <source>
        <dbReference type="ARBA" id="ARBA00023002"/>
    </source>
</evidence>
<dbReference type="FunCoup" id="A0A061AA83">
    <property type="interactions" value="66"/>
</dbReference>
<dbReference type="HOGENOM" id="CLU_027853_8_0_14"/>
<dbReference type="RefSeq" id="WP_045749251.1">
    <property type="nucleotide sequence ID" value="NZ_FUZK01000001.1"/>
</dbReference>
<dbReference type="STRING" id="35623.Aocu_06650"/>
<feature type="domain" description="Luciferase-like" evidence="3">
    <location>
        <begin position="5"/>
        <end position="300"/>
    </location>
</feature>
<evidence type="ECO:0000313" key="4">
    <source>
        <dbReference type="EMBL" id="CDR30738.1"/>
    </source>
</evidence>
<name>A0A061AA83_9MOLU</name>
<dbReference type="PANTHER" id="PTHR30137">
    <property type="entry name" value="LUCIFERASE-LIKE MONOOXYGENASE"/>
    <property type="match status" value="1"/>
</dbReference>
<dbReference type="GO" id="GO:0016705">
    <property type="term" value="F:oxidoreductase activity, acting on paired donors, with incorporation or reduction of molecular oxygen"/>
    <property type="evidence" value="ECO:0007669"/>
    <property type="project" value="InterPro"/>
</dbReference>
<dbReference type="OrthoDB" id="9776438at2"/>
<keyword evidence="2" id="KW-0503">Monooxygenase</keyword>
<protein>
    <submittedName>
        <fullName evidence="4">Luciferase-like protein</fullName>
    </submittedName>
</protein>
<keyword evidence="1" id="KW-0560">Oxidoreductase</keyword>
<organism evidence="4 5">
    <name type="scientific">Acholeplasma oculi</name>
    <dbReference type="NCBI Taxonomy" id="35623"/>
    <lineage>
        <taxon>Bacteria</taxon>
        <taxon>Bacillati</taxon>
        <taxon>Mycoplasmatota</taxon>
        <taxon>Mollicutes</taxon>
        <taxon>Acholeplasmatales</taxon>
        <taxon>Acholeplasmataceae</taxon>
        <taxon>Acholeplasma</taxon>
    </lineage>
</organism>
<dbReference type="Gene3D" id="3.20.20.30">
    <property type="entry name" value="Luciferase-like domain"/>
    <property type="match status" value="1"/>
</dbReference>
<dbReference type="InterPro" id="IPR050766">
    <property type="entry name" value="Bact_Lucif_Oxidored"/>
</dbReference>
<dbReference type="KEGG" id="aoc:Aocu_06650"/>